<dbReference type="InterPro" id="IPR025388">
    <property type="entry name" value="Alginate_export_dom"/>
</dbReference>
<dbReference type="Pfam" id="PF13372">
    <property type="entry name" value="Alginate_exp"/>
    <property type="match status" value="1"/>
</dbReference>
<feature type="signal peptide" evidence="1">
    <location>
        <begin position="1"/>
        <end position="23"/>
    </location>
</feature>
<feature type="domain" description="Alginate export" evidence="2">
    <location>
        <begin position="38"/>
        <end position="250"/>
    </location>
</feature>
<evidence type="ECO:0000313" key="3">
    <source>
        <dbReference type="EMBL" id="ROQ21698.1"/>
    </source>
</evidence>
<accession>A0A3N1P270</accession>
<dbReference type="Gene3D" id="2.40.160.10">
    <property type="entry name" value="Porin"/>
    <property type="match status" value="1"/>
</dbReference>
<evidence type="ECO:0000313" key="4">
    <source>
        <dbReference type="Proteomes" id="UP000273643"/>
    </source>
</evidence>
<dbReference type="InterPro" id="IPR023614">
    <property type="entry name" value="Porin_dom_sf"/>
</dbReference>
<name>A0A3N1P270_9GAMM</name>
<dbReference type="EMBL" id="RJUK01000001">
    <property type="protein sequence ID" value="ROQ21698.1"/>
    <property type="molecule type" value="Genomic_DNA"/>
</dbReference>
<dbReference type="RefSeq" id="WP_123638643.1">
    <property type="nucleotide sequence ID" value="NZ_RJUK01000001.1"/>
</dbReference>
<dbReference type="OrthoDB" id="9767539at2"/>
<keyword evidence="1" id="KW-0732">Signal</keyword>
<keyword evidence="4" id="KW-1185">Reference proteome</keyword>
<gene>
    <name evidence="3" type="ORF">EDC38_2324</name>
</gene>
<evidence type="ECO:0000256" key="1">
    <source>
        <dbReference type="SAM" id="SignalP"/>
    </source>
</evidence>
<sequence length="394" mass="42601">MHRMTYPLSASLALCLSAPAAVAQNGIVEALQSGETQLHLRTRFEDVDQDGVEGASAFTQKTRLTYASGRYEGFSLLLEMDDTTAITDVDYNDGTGINPGTAVIADPEGTEINQSYLAYQAGATQVKYGRQRILLDNQRFVGGVGWRQNEQTYDGFSVSSKAVDQFELFYAYVHNVNRIFGESVAGGDDKHQSHLLNGKYTGLNAGTLVAYAYLLDNETAPGLASDTLGLRWQGTFNETFSYNLEYATQSEAGDNPTDYSASYLMAEGLAKVEGFSLKLGYEVLGSDDGAAAFATPLATLHAFQGWTDKFLATPATGVEDMYFSVRRPVGPVNLTLVYHDLSANEGDADYGSELGLVAGTKVGPVGLTLKYADYSADEFATDTRKLWLMAAATF</sequence>
<organism evidence="3 4">
    <name type="scientific">Marinimicrobium koreense</name>
    <dbReference type="NCBI Taxonomy" id="306545"/>
    <lineage>
        <taxon>Bacteria</taxon>
        <taxon>Pseudomonadati</taxon>
        <taxon>Pseudomonadota</taxon>
        <taxon>Gammaproteobacteria</taxon>
        <taxon>Cellvibrionales</taxon>
        <taxon>Cellvibrionaceae</taxon>
        <taxon>Marinimicrobium</taxon>
    </lineage>
</organism>
<dbReference type="AlphaFoldDB" id="A0A3N1P270"/>
<comment type="caution">
    <text evidence="3">The sequence shown here is derived from an EMBL/GenBank/DDBJ whole genome shotgun (WGS) entry which is preliminary data.</text>
</comment>
<feature type="chain" id="PRO_5018027206" evidence="1">
    <location>
        <begin position="24"/>
        <end position="394"/>
    </location>
</feature>
<dbReference type="Proteomes" id="UP000273643">
    <property type="component" value="Unassembled WGS sequence"/>
</dbReference>
<protein>
    <submittedName>
        <fullName evidence="3">Alginate export protein</fullName>
    </submittedName>
</protein>
<proteinExistence type="predicted"/>
<evidence type="ECO:0000259" key="2">
    <source>
        <dbReference type="Pfam" id="PF13372"/>
    </source>
</evidence>
<reference evidence="3 4" key="1">
    <citation type="submission" date="2018-11" db="EMBL/GenBank/DDBJ databases">
        <title>Genomic Encyclopedia of Type Strains, Phase IV (KMG-IV): sequencing the most valuable type-strain genomes for metagenomic binning, comparative biology and taxonomic classification.</title>
        <authorList>
            <person name="Goeker M."/>
        </authorList>
    </citation>
    <scope>NUCLEOTIDE SEQUENCE [LARGE SCALE GENOMIC DNA]</scope>
    <source>
        <strain evidence="3 4">DSM 16974</strain>
    </source>
</reference>